<feature type="compositionally biased region" description="Basic residues" evidence="2">
    <location>
        <begin position="16"/>
        <end position="27"/>
    </location>
</feature>
<evidence type="ECO:0000259" key="3">
    <source>
        <dbReference type="Pfam" id="PF20241"/>
    </source>
</evidence>
<reference evidence="4" key="1">
    <citation type="submission" date="2015-04" db="UniProtKB">
        <authorList>
            <consortium name="EnsemblPlants"/>
        </authorList>
    </citation>
    <scope>IDENTIFICATION</scope>
    <source>
        <strain evidence="4">SL10</strain>
    </source>
</reference>
<feature type="compositionally biased region" description="Low complexity" evidence="2">
    <location>
        <begin position="373"/>
        <end position="383"/>
    </location>
</feature>
<dbReference type="AlphaFoldDB" id="A0A0E0IAY7"/>
<dbReference type="EnsemblPlants" id="ONIVA08G13130.2">
    <property type="protein sequence ID" value="ONIVA08G13130.2"/>
    <property type="gene ID" value="ONIVA08G13130"/>
</dbReference>
<dbReference type="HOGENOM" id="CLU_275397_0_0_1"/>
<organism evidence="4">
    <name type="scientific">Oryza nivara</name>
    <name type="common">Indian wild rice</name>
    <name type="synonym">Oryza sativa f. spontanea</name>
    <dbReference type="NCBI Taxonomy" id="4536"/>
    <lineage>
        <taxon>Eukaryota</taxon>
        <taxon>Viridiplantae</taxon>
        <taxon>Streptophyta</taxon>
        <taxon>Embryophyta</taxon>
        <taxon>Tracheophyta</taxon>
        <taxon>Spermatophyta</taxon>
        <taxon>Magnoliopsida</taxon>
        <taxon>Liliopsida</taxon>
        <taxon>Poales</taxon>
        <taxon>Poaceae</taxon>
        <taxon>BOP clade</taxon>
        <taxon>Oryzoideae</taxon>
        <taxon>Oryzeae</taxon>
        <taxon>Oryzinae</taxon>
        <taxon>Oryza</taxon>
    </lineage>
</organism>
<feature type="region of interest" description="Disordered" evidence="2">
    <location>
        <begin position="297"/>
        <end position="383"/>
    </location>
</feature>
<dbReference type="PANTHER" id="PTHR33453:SF40">
    <property type="entry name" value="RRNA N-GLYCOSYLASE"/>
    <property type="match status" value="1"/>
</dbReference>
<protein>
    <submittedName>
        <fullName evidence="4">rRNA N-glycosidase</fullName>
    </submittedName>
</protein>
<dbReference type="InterPro" id="IPR036041">
    <property type="entry name" value="Ribosome-inact_prot_sf"/>
</dbReference>
<name>A0A0E0IAY7_ORYNI</name>
<dbReference type="InterPro" id="IPR016138">
    <property type="entry name" value="Ribosome_inactivat_prot_sub1"/>
</dbReference>
<keyword evidence="1" id="KW-0611">Plant defense</keyword>
<dbReference type="InterPro" id="IPR001574">
    <property type="entry name" value="Ribosome_inactivat_prot"/>
</dbReference>
<feature type="compositionally biased region" description="Polar residues" evidence="2">
    <location>
        <begin position="336"/>
        <end position="347"/>
    </location>
</feature>
<feature type="region of interest" description="Disordered" evidence="2">
    <location>
        <begin position="1"/>
        <end position="33"/>
    </location>
</feature>
<comment type="similarity">
    <text evidence="1">Belongs to the ribosome-inactivating protein family.</text>
</comment>
<dbReference type="Pfam" id="PF20241">
    <property type="entry name" value="DUF6598"/>
    <property type="match status" value="2"/>
</dbReference>
<accession>A0A0E0IAY7</accession>
<evidence type="ECO:0000256" key="1">
    <source>
        <dbReference type="RuleBase" id="RU004915"/>
    </source>
</evidence>
<dbReference type="InterPro" id="IPR046533">
    <property type="entry name" value="DUF6598"/>
</dbReference>
<dbReference type="GO" id="GO:0090729">
    <property type="term" value="F:toxin activity"/>
    <property type="evidence" value="ECO:0007669"/>
    <property type="project" value="UniProtKB-KW"/>
</dbReference>
<feature type="domain" description="DUF6598" evidence="3">
    <location>
        <begin position="394"/>
        <end position="622"/>
    </location>
</feature>
<dbReference type="GO" id="GO:0017148">
    <property type="term" value="P:negative regulation of translation"/>
    <property type="evidence" value="ECO:0007669"/>
    <property type="project" value="UniProtKB-KW"/>
</dbReference>
<feature type="compositionally biased region" description="Pro residues" evidence="2">
    <location>
        <begin position="356"/>
        <end position="365"/>
    </location>
</feature>
<reference evidence="4" key="2">
    <citation type="submission" date="2018-04" db="EMBL/GenBank/DDBJ databases">
        <title>OnivRS2 (Oryza nivara Reference Sequence Version 2).</title>
        <authorList>
            <person name="Zhang J."/>
            <person name="Kudrna D."/>
            <person name="Lee S."/>
            <person name="Talag J."/>
            <person name="Rajasekar S."/>
            <person name="Welchert J."/>
            <person name="Hsing Y.-I."/>
            <person name="Wing R.A."/>
        </authorList>
    </citation>
    <scope>NUCLEOTIDE SEQUENCE [LARGE SCALE GENOMIC DNA]</scope>
    <source>
        <strain evidence="4">SL10</strain>
    </source>
</reference>
<dbReference type="STRING" id="4536.A0A0E0IAY7"/>
<sequence>MGSQVHCPNENVSSGNKKRGQHPRRGLKQNGQTDEPKIVYVHYNVVEECYGQFIEKLRNKLADHPNASNVFVGHPVLAKQTSKHPARWIFINLYLATGENEEMTTTLAIRDDNLYLKAFRNKDEEWYELGKKENNKKLMHPKYNSIFLECGDNYGSLVGGDNDFEQVKRNLSQLELGKVSMENAVSKLALYNQPPDNGVDDVDPTLKQDLAQLIVMVCEPARMTKHYLTVKNAWDRDHTSQINELEVYYLWNWGNMSGALLACIRDKGYTWPTEEYFYGKPQIKNKDEALQVVHLVKDTVSPQTKRQHQQQNKKKKKESPPPSPPPADGNNDADGRQSQSQPPQADDNQAVHRKPQPPSDHPPPSVGGRQHEGAASSSQQVQAAGGAGCHGRLLVEVFALAVAANSQGKFPVVGTTIAVFDGKRGQIIYKNDKEDDHKQGNNLVLTGPHKAISAEGCFSIEIETPVNTLDKSTIIQSWEWDSFDNEIEYNEQYEENIGPVDITYAVLSNALEATVEVKLPPSIGRSNIHVFGKITAYNESFDVGSVLFRRDSMHKAELRSACTVPLARSVLAVRFSSKVNIEMDLHIENPDRVHFNGTVQLYCPGPPNAILQTNNGDVEVSITCYPPSAHCGGGNILHGGTTHYEEDTSEENRPADLVYNVLDGDYVAFMTEFRALLVENADREQVGNKGHVVLGRQRAKEPRRWIHIKLVAAEETTTLAIRDDNLYLKGFMNKRGDWFELIGSDQTEQSARMLPRRYNSSQTRWFIMNYGFIVAMMQQHDTCLDQSFAIDAVSRLSGYSPDQGMMPGIGDLVALAGLIVMVCESARMSSHYNTILSRNGKLTKWQLGYAQHWKRMSRALLHWKHSGDWPNDPEVGAMHITSEREAKDVVQLLLNWSPRMRAAPALPGRCLVEVLAVRADFEVVGTTITVFDGKRGQIIYTHHQLDDDHASNLDSQGNLVLTGPYKAISADGCFAIQVDIPTAAQSDDNVGDAIVWEWDGYDEVYADEVDERPHVKRRISTGPGRTVHVTYAVMSNAMEGTVRVSLPIAVGTLVYGEITAYNSTMNRVLFSRTAPGAVAVAALSADDSTVPLARPVITVPLGQCLNIRVSMHVHPDHAVKYFEGTVQFDGHSVRQFPTTHGIVEVMIIWYPAFPPSRGCV</sequence>
<dbReference type="Gramene" id="ONIVA08G13130.1">
    <property type="protein sequence ID" value="ONIVA08G13130.1"/>
    <property type="gene ID" value="ONIVA08G13130"/>
</dbReference>
<dbReference type="Gene3D" id="3.40.420.10">
    <property type="entry name" value="Ricin (A subunit), domain 1"/>
    <property type="match status" value="2"/>
</dbReference>
<dbReference type="eggNOG" id="ENOG502T91N">
    <property type="taxonomic scope" value="Eukaryota"/>
</dbReference>
<feature type="compositionally biased region" description="Basic residues" evidence="2">
    <location>
        <begin position="305"/>
        <end position="317"/>
    </location>
</feature>
<dbReference type="Pfam" id="PF00161">
    <property type="entry name" value="RIP"/>
    <property type="match status" value="2"/>
</dbReference>
<evidence type="ECO:0000313" key="4">
    <source>
        <dbReference type="EnsemblPlants" id="ONIVA08G13130.2"/>
    </source>
</evidence>
<dbReference type="Proteomes" id="UP000006591">
    <property type="component" value="Chromosome 8"/>
</dbReference>
<keyword evidence="1" id="KW-0378">Hydrolase</keyword>
<dbReference type="GO" id="GO:0030598">
    <property type="term" value="F:rRNA N-glycosylase activity"/>
    <property type="evidence" value="ECO:0007669"/>
    <property type="project" value="UniProtKB-EC"/>
</dbReference>
<dbReference type="PANTHER" id="PTHR33453">
    <property type="match status" value="1"/>
</dbReference>
<comment type="catalytic activity">
    <reaction evidence="1">
        <text>Endohydrolysis of the N-glycosidic bond at one specific adenosine on the 28S rRNA.</text>
        <dbReference type="EC" id="3.2.2.22"/>
    </reaction>
</comment>
<evidence type="ECO:0000313" key="5">
    <source>
        <dbReference type="Proteomes" id="UP000006591"/>
    </source>
</evidence>
<keyword evidence="5" id="KW-1185">Reference proteome</keyword>
<keyword evidence="1" id="KW-0800">Toxin</keyword>
<feature type="domain" description="DUF6598" evidence="3">
    <location>
        <begin position="918"/>
        <end position="1146"/>
    </location>
</feature>
<dbReference type="GO" id="GO:0006952">
    <property type="term" value="P:defense response"/>
    <property type="evidence" value="ECO:0007669"/>
    <property type="project" value="UniProtKB-KW"/>
</dbReference>
<dbReference type="SUPFAM" id="SSF56371">
    <property type="entry name" value="Ribosome inactivating proteins (RIP)"/>
    <property type="match status" value="2"/>
</dbReference>
<proteinExistence type="inferred from homology"/>
<dbReference type="EnsemblPlants" id="ONIVA08G13130.1">
    <property type="protein sequence ID" value="ONIVA08G13130.1"/>
    <property type="gene ID" value="ONIVA08G13130"/>
</dbReference>
<dbReference type="Gramene" id="ONIVA08G13130.2">
    <property type="protein sequence ID" value="ONIVA08G13130.2"/>
    <property type="gene ID" value="ONIVA08G13130"/>
</dbReference>
<dbReference type="OMA" id="YEENIGP"/>
<keyword evidence="1" id="KW-0652">Protein synthesis inhibitor</keyword>
<evidence type="ECO:0000256" key="2">
    <source>
        <dbReference type="SAM" id="MobiDB-lite"/>
    </source>
</evidence>